<dbReference type="Proteomes" id="UP000054630">
    <property type="component" value="Unassembled WGS sequence"/>
</dbReference>
<keyword evidence="2" id="KW-1185">Reference proteome</keyword>
<proteinExistence type="predicted"/>
<name>A0A0V0SH72_9BILA</name>
<dbReference type="EMBL" id="JYDL01000009">
    <property type="protein sequence ID" value="KRX26108.1"/>
    <property type="molecule type" value="Genomic_DNA"/>
</dbReference>
<comment type="caution">
    <text evidence="1">The sequence shown here is derived from an EMBL/GenBank/DDBJ whole genome shotgun (WGS) entry which is preliminary data.</text>
</comment>
<sequence length="75" mass="7072">MIGIRLQPMSNDVVLGKATAIGFVGEMAACIGIISAGIIGGRIGGGTGALIGGPVGIPSGKLNGNSGLAVGINIG</sequence>
<dbReference type="AlphaFoldDB" id="A0A0V0SH72"/>
<accession>A0A0V0SH72</accession>
<reference evidence="1 2" key="1">
    <citation type="submission" date="2015-01" db="EMBL/GenBank/DDBJ databases">
        <title>Evolution of Trichinella species and genotypes.</title>
        <authorList>
            <person name="Korhonen P.K."/>
            <person name="Edoardo P."/>
            <person name="Giuseppe L.R."/>
            <person name="Gasser R.B."/>
        </authorList>
    </citation>
    <scope>NUCLEOTIDE SEQUENCE [LARGE SCALE GENOMIC DNA]</scope>
    <source>
        <strain evidence="1">ISS37</strain>
    </source>
</reference>
<protein>
    <submittedName>
        <fullName evidence="1">Uncharacterized protein</fullName>
    </submittedName>
</protein>
<evidence type="ECO:0000313" key="1">
    <source>
        <dbReference type="EMBL" id="KRX26108.1"/>
    </source>
</evidence>
<gene>
    <name evidence="1" type="ORF">T07_9702</name>
</gene>
<evidence type="ECO:0000313" key="2">
    <source>
        <dbReference type="Proteomes" id="UP000054630"/>
    </source>
</evidence>
<organism evidence="1 2">
    <name type="scientific">Trichinella nelsoni</name>
    <dbReference type="NCBI Taxonomy" id="6336"/>
    <lineage>
        <taxon>Eukaryota</taxon>
        <taxon>Metazoa</taxon>
        <taxon>Ecdysozoa</taxon>
        <taxon>Nematoda</taxon>
        <taxon>Enoplea</taxon>
        <taxon>Dorylaimia</taxon>
        <taxon>Trichinellida</taxon>
        <taxon>Trichinellidae</taxon>
        <taxon>Trichinella</taxon>
    </lineage>
</organism>